<gene>
    <name evidence="4" type="primary">TPRG1-1</name>
    <name evidence="4" type="ORF">Y1Q_0013763</name>
</gene>
<evidence type="ECO:0000259" key="3">
    <source>
        <dbReference type="PROSITE" id="PS51791"/>
    </source>
</evidence>
<feature type="region of interest" description="Disordered" evidence="2">
    <location>
        <begin position="68"/>
        <end position="106"/>
    </location>
</feature>
<comment type="similarity">
    <text evidence="1">Belongs to the TPRG1 family.</text>
</comment>
<name>A0A151MMD5_ALLMI</name>
<comment type="caution">
    <text evidence="4">The sequence shown here is derived from an EMBL/GenBank/DDBJ whole genome shotgun (WGS) entry which is preliminary data.</text>
</comment>
<evidence type="ECO:0000313" key="4">
    <source>
        <dbReference type="EMBL" id="KYO25599.1"/>
    </source>
</evidence>
<dbReference type="InterPro" id="IPR034753">
    <property type="entry name" value="hSac2"/>
</dbReference>
<dbReference type="STRING" id="8496.A0A151MMD5"/>
<accession>A0A151MMD5</accession>
<reference evidence="4 5" key="1">
    <citation type="journal article" date="2012" name="Genome Biol.">
        <title>Sequencing three crocodilian genomes to illuminate the evolution of archosaurs and amniotes.</title>
        <authorList>
            <person name="St John J.A."/>
            <person name="Braun E.L."/>
            <person name="Isberg S.R."/>
            <person name="Miles L.G."/>
            <person name="Chong A.Y."/>
            <person name="Gongora J."/>
            <person name="Dalzell P."/>
            <person name="Moran C."/>
            <person name="Bed'hom B."/>
            <person name="Abzhanov A."/>
            <person name="Burgess S.C."/>
            <person name="Cooksey A.M."/>
            <person name="Castoe T.A."/>
            <person name="Crawford N.G."/>
            <person name="Densmore L.D."/>
            <person name="Drew J.C."/>
            <person name="Edwards S.V."/>
            <person name="Faircloth B.C."/>
            <person name="Fujita M.K."/>
            <person name="Greenwold M.J."/>
            <person name="Hoffmann F.G."/>
            <person name="Howard J.M."/>
            <person name="Iguchi T."/>
            <person name="Janes D.E."/>
            <person name="Khan S.Y."/>
            <person name="Kohno S."/>
            <person name="de Koning A.J."/>
            <person name="Lance S.L."/>
            <person name="McCarthy F.M."/>
            <person name="McCormack J.E."/>
            <person name="Merchant M.E."/>
            <person name="Peterson D.G."/>
            <person name="Pollock D.D."/>
            <person name="Pourmand N."/>
            <person name="Raney B.J."/>
            <person name="Roessler K.A."/>
            <person name="Sanford J.R."/>
            <person name="Sawyer R.H."/>
            <person name="Schmidt C.J."/>
            <person name="Triplett E.W."/>
            <person name="Tuberville T.D."/>
            <person name="Venegas-Anaya M."/>
            <person name="Howard J.T."/>
            <person name="Jarvis E.D."/>
            <person name="Guillette L.J.Jr."/>
            <person name="Glenn T.C."/>
            <person name="Green R.E."/>
            <person name="Ray D.A."/>
        </authorList>
    </citation>
    <scope>NUCLEOTIDE SEQUENCE [LARGE SCALE GENOMIC DNA]</scope>
    <source>
        <strain evidence="4">KSC_2009_1</strain>
    </source>
</reference>
<feature type="domain" description="HSac2" evidence="3">
    <location>
        <begin position="121"/>
        <end position="330"/>
    </location>
</feature>
<protein>
    <submittedName>
        <fullName evidence="4">Tumor protein p63-regulated 1 protein isoform C</fullName>
    </submittedName>
</protein>
<dbReference type="InterPro" id="IPR040242">
    <property type="entry name" value="TPRG1-like"/>
</dbReference>
<evidence type="ECO:0000256" key="2">
    <source>
        <dbReference type="SAM" id="MobiDB-lite"/>
    </source>
</evidence>
<keyword evidence="5" id="KW-1185">Reference proteome</keyword>
<feature type="compositionally biased region" description="Acidic residues" evidence="2">
    <location>
        <begin position="68"/>
        <end position="77"/>
    </location>
</feature>
<dbReference type="Proteomes" id="UP000050525">
    <property type="component" value="Unassembled WGS sequence"/>
</dbReference>
<dbReference type="Pfam" id="PF12456">
    <property type="entry name" value="hSac2"/>
    <property type="match status" value="1"/>
</dbReference>
<evidence type="ECO:0000256" key="1">
    <source>
        <dbReference type="ARBA" id="ARBA00009163"/>
    </source>
</evidence>
<organism evidence="4 5">
    <name type="scientific">Alligator mississippiensis</name>
    <name type="common">American alligator</name>
    <dbReference type="NCBI Taxonomy" id="8496"/>
    <lineage>
        <taxon>Eukaryota</taxon>
        <taxon>Metazoa</taxon>
        <taxon>Chordata</taxon>
        <taxon>Craniata</taxon>
        <taxon>Vertebrata</taxon>
        <taxon>Euteleostomi</taxon>
        <taxon>Archelosauria</taxon>
        <taxon>Archosauria</taxon>
        <taxon>Crocodylia</taxon>
        <taxon>Alligatoridae</taxon>
        <taxon>Alligatorinae</taxon>
        <taxon>Alligator</taxon>
    </lineage>
</organism>
<proteinExistence type="inferred from homology"/>
<feature type="compositionally biased region" description="Basic and acidic residues" evidence="2">
    <location>
        <begin position="78"/>
        <end position="96"/>
    </location>
</feature>
<evidence type="ECO:0000313" key="5">
    <source>
        <dbReference type="Proteomes" id="UP000050525"/>
    </source>
</evidence>
<dbReference type="EMBL" id="AKHW03005724">
    <property type="protein sequence ID" value="KYO25599.1"/>
    <property type="molecule type" value="Genomic_DNA"/>
</dbReference>
<dbReference type="PANTHER" id="PTHR31108">
    <property type="entry name" value="TUMOR PROTEIN P63-REGULATED GENE 1-LIKE PROTEIN"/>
    <property type="match status" value="1"/>
</dbReference>
<dbReference type="AlphaFoldDB" id="A0A151MMD5"/>
<dbReference type="PROSITE" id="PS51791">
    <property type="entry name" value="HSAC2"/>
    <property type="match status" value="1"/>
</dbReference>
<dbReference type="PANTHER" id="PTHR31108:SF6">
    <property type="entry name" value="TUMOR PROTEIN P63-REGULATED GENE 1 PROTEIN"/>
    <property type="match status" value="1"/>
</dbReference>
<dbReference type="GO" id="GO:0005737">
    <property type="term" value="C:cytoplasm"/>
    <property type="evidence" value="ECO:0007669"/>
    <property type="project" value="TreeGrafter"/>
</dbReference>
<sequence length="350" mass="39372">MHSESYKHRFIRRFEADGGQIISDLDLQALSSLALCSLGRRRVHPTQVSGGSGPAHLEQAVDMLEEENNQEFETEELEEKHGGDVPEPRLATDVRDPSASATSASYPRPHVKQVIARKFFVTRPGAFDQAIEDINTHVVENAGETVDSFWLLTESPPVLSSWREVLQLITLHAVPRVDHWNNEKERIVVITDSALLVCKYNFIMLSCLQVQRIPLSHVDRVCIGQFTFPERSLSKREGEGLRIHWDNLKEPSFLSRWNPWSTEVPYVTFMEHPVKGSTQRFGAICQMSMFSAQLVQAIQKAQRKNPPPGNPTGVVVLNQPLLIDTHVGLMSFLGNHNKLGYAIARGSFGF</sequence>
<dbReference type="InterPro" id="IPR022158">
    <property type="entry name" value="Inositol_phosphatase"/>
</dbReference>